<protein>
    <submittedName>
        <fullName evidence="2">Uncharacterized protein</fullName>
    </submittedName>
</protein>
<gene>
    <name evidence="2" type="ORF">GCM10022377_17860</name>
</gene>
<sequence>MRSTTQEIFLHRQGDDALNRINQASPDDARTGPPRPRATLWAAPAGDAQ</sequence>
<evidence type="ECO:0000313" key="2">
    <source>
        <dbReference type="EMBL" id="GAA3704636.1"/>
    </source>
</evidence>
<evidence type="ECO:0000256" key="1">
    <source>
        <dbReference type="SAM" id="MobiDB-lite"/>
    </source>
</evidence>
<accession>A0ABP7DI00</accession>
<name>A0ABP7DI00_9MICC</name>
<comment type="caution">
    <text evidence="2">The sequence shown here is derived from an EMBL/GenBank/DDBJ whole genome shotgun (WGS) entry which is preliminary data.</text>
</comment>
<evidence type="ECO:0000313" key="3">
    <source>
        <dbReference type="Proteomes" id="UP001501536"/>
    </source>
</evidence>
<reference evidence="3" key="1">
    <citation type="journal article" date="2019" name="Int. J. Syst. Evol. Microbiol.">
        <title>The Global Catalogue of Microorganisms (GCM) 10K type strain sequencing project: providing services to taxonomists for standard genome sequencing and annotation.</title>
        <authorList>
            <consortium name="The Broad Institute Genomics Platform"/>
            <consortium name="The Broad Institute Genome Sequencing Center for Infectious Disease"/>
            <person name="Wu L."/>
            <person name="Ma J."/>
        </authorList>
    </citation>
    <scope>NUCLEOTIDE SEQUENCE [LARGE SCALE GENOMIC DNA]</scope>
    <source>
        <strain evidence="3">JCM 16961</strain>
    </source>
</reference>
<feature type="region of interest" description="Disordered" evidence="1">
    <location>
        <begin position="1"/>
        <end position="49"/>
    </location>
</feature>
<feature type="compositionally biased region" description="Basic and acidic residues" evidence="1">
    <location>
        <begin position="9"/>
        <end position="18"/>
    </location>
</feature>
<dbReference type="EMBL" id="BAABCJ010000002">
    <property type="protein sequence ID" value="GAA3704636.1"/>
    <property type="molecule type" value="Genomic_DNA"/>
</dbReference>
<organism evidence="2 3">
    <name type="scientific">Zhihengliuella alba</name>
    <dbReference type="NCBI Taxonomy" id="547018"/>
    <lineage>
        <taxon>Bacteria</taxon>
        <taxon>Bacillati</taxon>
        <taxon>Actinomycetota</taxon>
        <taxon>Actinomycetes</taxon>
        <taxon>Micrococcales</taxon>
        <taxon>Micrococcaceae</taxon>
        <taxon>Zhihengliuella</taxon>
    </lineage>
</organism>
<dbReference type="Proteomes" id="UP001501536">
    <property type="component" value="Unassembled WGS sequence"/>
</dbReference>
<keyword evidence="3" id="KW-1185">Reference proteome</keyword>
<proteinExistence type="predicted"/>